<dbReference type="HOGENOM" id="CLU_578733_0_0_1"/>
<name>Q5BD05_EMENI</name>
<dbReference type="KEGG" id="ani:ANIA_01575"/>
<dbReference type="OMA" id="NIMIAGP"/>
<evidence type="ECO:0000313" key="3">
    <source>
        <dbReference type="Proteomes" id="UP000000560"/>
    </source>
</evidence>
<accession>Q5BD05</accession>
<proteinExistence type="predicted"/>
<dbReference type="RefSeq" id="XP_659179.1">
    <property type="nucleotide sequence ID" value="XM_654087.1"/>
</dbReference>
<accession>C8VN17</accession>
<dbReference type="GeneID" id="2875041"/>
<dbReference type="EMBL" id="BN001307">
    <property type="protein sequence ID" value="CBF85144.1"/>
    <property type="molecule type" value="Genomic_DNA"/>
</dbReference>
<reference evidence="3" key="2">
    <citation type="journal article" date="2009" name="Fungal Genet. Biol.">
        <title>The 2008 update of the Aspergillus nidulans genome annotation: a community effort.</title>
        <authorList>
            <person name="Wortman J.R."/>
            <person name="Gilsenan J.M."/>
            <person name="Joardar V."/>
            <person name="Deegan J."/>
            <person name="Clutterbuck J."/>
            <person name="Andersen M.R."/>
            <person name="Archer D."/>
            <person name="Bencina M."/>
            <person name="Braus G."/>
            <person name="Coutinho P."/>
            <person name="von Dohren H."/>
            <person name="Doonan J."/>
            <person name="Driessen A.J."/>
            <person name="Durek P."/>
            <person name="Espeso E."/>
            <person name="Fekete E."/>
            <person name="Flipphi M."/>
            <person name="Estrada C.G."/>
            <person name="Geysens S."/>
            <person name="Goldman G."/>
            <person name="de Groot P.W."/>
            <person name="Hansen K."/>
            <person name="Harris S.D."/>
            <person name="Heinekamp T."/>
            <person name="Helmstaedt K."/>
            <person name="Henrissat B."/>
            <person name="Hofmann G."/>
            <person name="Homan T."/>
            <person name="Horio T."/>
            <person name="Horiuchi H."/>
            <person name="James S."/>
            <person name="Jones M."/>
            <person name="Karaffa L."/>
            <person name="Karanyi Z."/>
            <person name="Kato M."/>
            <person name="Keller N."/>
            <person name="Kelly D.E."/>
            <person name="Kiel J.A."/>
            <person name="Kim J.M."/>
            <person name="van der Klei I.J."/>
            <person name="Klis F.M."/>
            <person name="Kovalchuk A."/>
            <person name="Krasevec N."/>
            <person name="Kubicek C.P."/>
            <person name="Liu B."/>
            <person name="Maccabe A."/>
            <person name="Meyer V."/>
            <person name="Mirabito P."/>
            <person name="Miskei M."/>
            <person name="Mos M."/>
            <person name="Mullins J."/>
            <person name="Nelson D.R."/>
            <person name="Nielsen J."/>
            <person name="Oakley B.R."/>
            <person name="Osmani S.A."/>
            <person name="Pakula T."/>
            <person name="Paszewski A."/>
            <person name="Paulsen I."/>
            <person name="Pilsyk S."/>
            <person name="Pocsi I."/>
            <person name="Punt P.J."/>
            <person name="Ram A.F."/>
            <person name="Ren Q."/>
            <person name="Robellet X."/>
            <person name="Robson G."/>
            <person name="Seiboth B."/>
            <person name="van Solingen P."/>
            <person name="Specht T."/>
            <person name="Sun J."/>
            <person name="Taheri-Talesh N."/>
            <person name="Takeshita N."/>
            <person name="Ussery D."/>
            <person name="vanKuyk P.A."/>
            <person name="Visser H."/>
            <person name="van de Vondervoort P.J."/>
            <person name="de Vries R.P."/>
            <person name="Walton J."/>
            <person name="Xiang X."/>
            <person name="Xiong Y."/>
            <person name="Zeng A.P."/>
            <person name="Brandt B.W."/>
            <person name="Cornell M.J."/>
            <person name="van den Hondel C.A."/>
            <person name="Visser J."/>
            <person name="Oliver S.G."/>
            <person name="Turner G."/>
        </authorList>
    </citation>
    <scope>GENOME REANNOTATION</scope>
    <source>
        <strain evidence="3">FGSC A4 / ATCC 38163 / CBS 112.46 / NRRL 194 / M139</strain>
    </source>
</reference>
<dbReference type="Proteomes" id="UP000000560">
    <property type="component" value="Chromosome VII"/>
</dbReference>
<feature type="region of interest" description="Disordered" evidence="1">
    <location>
        <begin position="440"/>
        <end position="472"/>
    </location>
</feature>
<reference evidence="3" key="1">
    <citation type="journal article" date="2005" name="Nature">
        <title>Sequencing of Aspergillus nidulans and comparative analysis with A. fumigatus and A. oryzae.</title>
        <authorList>
            <person name="Galagan J.E."/>
            <person name="Calvo S.E."/>
            <person name="Cuomo C."/>
            <person name="Ma L.J."/>
            <person name="Wortman J.R."/>
            <person name="Batzoglou S."/>
            <person name="Lee S.I."/>
            <person name="Basturkmen M."/>
            <person name="Spevak C.C."/>
            <person name="Clutterbuck J."/>
            <person name="Kapitonov V."/>
            <person name="Jurka J."/>
            <person name="Scazzocchio C."/>
            <person name="Farman M."/>
            <person name="Butler J."/>
            <person name="Purcell S."/>
            <person name="Harris S."/>
            <person name="Braus G.H."/>
            <person name="Draht O."/>
            <person name="Busch S."/>
            <person name="D'Enfert C."/>
            <person name="Bouchier C."/>
            <person name="Goldman G.H."/>
            <person name="Bell-Pedersen D."/>
            <person name="Griffiths-Jones S."/>
            <person name="Doonan J.H."/>
            <person name="Yu J."/>
            <person name="Vienken K."/>
            <person name="Pain A."/>
            <person name="Freitag M."/>
            <person name="Selker E.U."/>
            <person name="Archer D.B."/>
            <person name="Penalva M.A."/>
            <person name="Oakley B.R."/>
            <person name="Momany M."/>
            <person name="Tanaka T."/>
            <person name="Kumagai T."/>
            <person name="Asai K."/>
            <person name="Machida M."/>
            <person name="Nierman W.C."/>
            <person name="Denning D.W."/>
            <person name="Caddick M."/>
            <person name="Hynes M."/>
            <person name="Paoletti M."/>
            <person name="Fischer R."/>
            <person name="Miller B."/>
            <person name="Dyer P."/>
            <person name="Sachs M.S."/>
            <person name="Osmani S.A."/>
            <person name="Birren B.W."/>
        </authorList>
    </citation>
    <scope>NUCLEOTIDE SEQUENCE [LARGE SCALE GENOMIC DNA]</scope>
    <source>
        <strain evidence="3">FGSC A4 / ATCC 38163 / CBS 112.46 / NRRL 194 / M139</strain>
    </source>
</reference>
<evidence type="ECO:0000256" key="1">
    <source>
        <dbReference type="SAM" id="MobiDB-lite"/>
    </source>
</evidence>
<keyword evidence="3" id="KW-1185">Reference proteome</keyword>
<organism evidence="2 3">
    <name type="scientific">Emericella nidulans (strain FGSC A4 / ATCC 38163 / CBS 112.46 / NRRL 194 / M139)</name>
    <name type="common">Aspergillus nidulans</name>
    <dbReference type="NCBI Taxonomy" id="227321"/>
    <lineage>
        <taxon>Eukaryota</taxon>
        <taxon>Fungi</taxon>
        <taxon>Dikarya</taxon>
        <taxon>Ascomycota</taxon>
        <taxon>Pezizomycotina</taxon>
        <taxon>Eurotiomycetes</taxon>
        <taxon>Eurotiomycetidae</taxon>
        <taxon>Eurotiales</taxon>
        <taxon>Aspergillaceae</taxon>
        <taxon>Aspergillus</taxon>
        <taxon>Aspergillus subgen. Nidulantes</taxon>
    </lineage>
</organism>
<dbReference type="OrthoDB" id="2593732at2759"/>
<feature type="compositionally biased region" description="Basic and acidic residues" evidence="1">
    <location>
        <begin position="447"/>
        <end position="457"/>
    </location>
</feature>
<evidence type="ECO:0000313" key="2">
    <source>
        <dbReference type="EMBL" id="CBF85144.1"/>
    </source>
</evidence>
<gene>
    <name evidence="2" type="ORF">ANIA_01575</name>
</gene>
<protein>
    <submittedName>
        <fullName evidence="2">Uncharacterized protein</fullName>
    </submittedName>
</protein>
<dbReference type="AlphaFoldDB" id="Q5BD05"/>
<dbReference type="InParanoid" id="Q5BD05"/>
<sequence length="472" mass="52165">MRRPRLPVWETGRQTDREARRLYCFQVSESSRRSATPSSAWARSMISSYSYAWATRTARWQGNERGDAPTGGSSEHRAGADLCIVLISILLLKKTRSRLVSSAVSLETVGSESEDRPRQSATSLTIAQAFVGLYLGWSSTSTPKALVQDDVRSRLFPDIEGATGGRKQHRHDQHIHERQQLPWETEYNAYFARFQHAVEMAKQLLTAASSMKPMPTFAVNEALLLLCRWRRYKGIWSSGTAARVLTRVIEIETVGLVPGNSIADFSWIDSVHVDVRCSADCCWAKWSIGNAQGQSQTLFYAAPTSAILSYTEPPLSNGHTEPATTSSKVTMASTVMAPTPGLPAVSNVLPDISLIRRAYLLNLGGNGFNVAVFASSFPSSLSWHRTKAWSFMIGTACDRLLVLGMRHASRLSRSMYMVVQSRLAMTVPQCGRMNIMIAGPPSRSGRRHDLYRGHTAERMGPSDIGFQDSGLT</sequence>